<dbReference type="RefSeq" id="WP_245911942.1">
    <property type="nucleotide sequence ID" value="NZ_PVYX01000001.1"/>
</dbReference>
<sequence>MKKDLAFIILFGLLVMPLNGQLEIESIKSTLNQYIEGTAIGNQDLLRKAFHDDFNLFLVSSDTLRIIKGSDYIARVENGKTYNRIAKIISIDQEHDTAIGKIEVYFPDRKQVATDYLLLLKENEGWKIVHKIIDLKSIDIGEELPEGETNNLPKLNETLLNYIEGTANSDVARITSAFEEGFNLYYVKDGKITILTGKNYLKNFTEGKKNNRIGKVVGIDFEDTAAYAKVEVRMPERNRRVMDYLLLLKIKGEWRIIHKSFATNNY</sequence>
<accession>A0A2T0MIQ3</accession>
<comment type="caution">
    <text evidence="1">The sequence shown here is derived from an EMBL/GenBank/DDBJ whole genome shotgun (WGS) entry which is preliminary data.</text>
</comment>
<dbReference type="Gene3D" id="3.10.450.50">
    <property type="match status" value="2"/>
</dbReference>
<protein>
    <submittedName>
        <fullName evidence="1">Putative lumazine-binding protein</fullName>
    </submittedName>
</protein>
<dbReference type="InterPro" id="IPR032710">
    <property type="entry name" value="NTF2-like_dom_sf"/>
</dbReference>
<dbReference type="Pfam" id="PF12893">
    <property type="entry name" value="Lumazine_bd_2"/>
    <property type="match status" value="2"/>
</dbReference>
<dbReference type="InterPro" id="IPR039437">
    <property type="entry name" value="FrzH/put_lumazine-bd"/>
</dbReference>
<reference evidence="1 2" key="1">
    <citation type="submission" date="2018-03" db="EMBL/GenBank/DDBJ databases">
        <title>Genomic Encyclopedia of Archaeal and Bacterial Type Strains, Phase II (KMG-II): from individual species to whole genera.</title>
        <authorList>
            <person name="Goeker M."/>
        </authorList>
    </citation>
    <scope>NUCLEOTIDE SEQUENCE [LARGE SCALE GENOMIC DNA]</scope>
    <source>
        <strain evidence="1 2">DSM 25027</strain>
    </source>
</reference>
<keyword evidence="2" id="KW-1185">Reference proteome</keyword>
<organism evidence="1 2">
    <name type="scientific">Flagellimonas meridianipacifica</name>
    <dbReference type="NCBI Taxonomy" id="1080225"/>
    <lineage>
        <taxon>Bacteria</taxon>
        <taxon>Pseudomonadati</taxon>
        <taxon>Bacteroidota</taxon>
        <taxon>Flavobacteriia</taxon>
        <taxon>Flavobacteriales</taxon>
        <taxon>Flavobacteriaceae</taxon>
        <taxon>Flagellimonas</taxon>
    </lineage>
</organism>
<name>A0A2T0MIQ3_9FLAO</name>
<dbReference type="AlphaFoldDB" id="A0A2T0MIQ3"/>
<dbReference type="SUPFAM" id="SSF54427">
    <property type="entry name" value="NTF2-like"/>
    <property type="match status" value="2"/>
</dbReference>
<dbReference type="EMBL" id="PVYX01000001">
    <property type="protein sequence ID" value="PRX57386.1"/>
    <property type="molecule type" value="Genomic_DNA"/>
</dbReference>
<gene>
    <name evidence="1" type="ORF">CLV81_1390</name>
</gene>
<evidence type="ECO:0000313" key="1">
    <source>
        <dbReference type="EMBL" id="PRX57386.1"/>
    </source>
</evidence>
<evidence type="ECO:0000313" key="2">
    <source>
        <dbReference type="Proteomes" id="UP000237640"/>
    </source>
</evidence>
<dbReference type="Proteomes" id="UP000237640">
    <property type="component" value="Unassembled WGS sequence"/>
</dbReference>
<proteinExistence type="predicted"/>